<reference evidence="9" key="2">
    <citation type="submission" date="2025-09" db="UniProtKB">
        <authorList>
            <consortium name="Ensembl"/>
        </authorList>
    </citation>
    <scope>IDENTIFICATION</scope>
</reference>
<comment type="catalytic activity">
    <reaction evidence="7">
        <text>a 1,2-diacyl-sn-glycero-3-phosphocholine + H2O = a 1-acyl-sn-glycero-3-phosphocholine + a fatty acid + H(+)</text>
        <dbReference type="Rhea" id="RHEA:15801"/>
        <dbReference type="ChEBI" id="CHEBI:15377"/>
        <dbReference type="ChEBI" id="CHEBI:15378"/>
        <dbReference type="ChEBI" id="CHEBI:28868"/>
        <dbReference type="ChEBI" id="CHEBI:57643"/>
        <dbReference type="ChEBI" id="CHEBI:58168"/>
        <dbReference type="EC" id="3.1.1.4"/>
    </reaction>
</comment>
<dbReference type="InterPro" id="IPR036444">
    <property type="entry name" value="PLipase_A2_dom_sf"/>
</dbReference>
<keyword evidence="7" id="KW-0443">Lipid metabolism</keyword>
<feature type="binding site" evidence="4">
    <location>
        <position position="57"/>
    </location>
    <ligand>
        <name>Ca(2+)</name>
        <dbReference type="ChEBI" id="CHEBI:29108"/>
    </ligand>
</feature>
<reference evidence="9" key="1">
    <citation type="submission" date="2025-08" db="UniProtKB">
        <authorList>
            <consortium name="Ensembl"/>
        </authorList>
    </citation>
    <scope>IDENTIFICATION</scope>
</reference>
<dbReference type="GO" id="GO:0047498">
    <property type="term" value="F:calcium-dependent phospholipase A2 activity"/>
    <property type="evidence" value="ECO:0007669"/>
    <property type="project" value="TreeGrafter"/>
</dbReference>
<dbReference type="GO" id="GO:0005576">
    <property type="term" value="C:extracellular region"/>
    <property type="evidence" value="ECO:0007669"/>
    <property type="project" value="UniProtKB-SubCell"/>
</dbReference>
<feature type="disulfide bond" evidence="5">
    <location>
        <begin position="85"/>
        <end position="110"/>
    </location>
</feature>
<dbReference type="AlphaFoldDB" id="A0A8C6ZKY2"/>
<keyword evidence="7" id="KW-0378">Hydrolase</keyword>
<keyword evidence="7" id="KW-0732">Signal</keyword>
<dbReference type="Pfam" id="PF00068">
    <property type="entry name" value="Phospholip_A2_1"/>
    <property type="match status" value="1"/>
</dbReference>
<dbReference type="EC" id="3.1.1.4" evidence="7"/>
<dbReference type="GO" id="GO:0005509">
    <property type="term" value="F:calcium ion binding"/>
    <property type="evidence" value="ECO:0007669"/>
    <property type="project" value="InterPro"/>
</dbReference>
<feature type="disulfide bond" evidence="5">
    <location>
        <begin position="54"/>
        <end position="70"/>
    </location>
</feature>
<evidence type="ECO:0000256" key="7">
    <source>
        <dbReference type="RuleBase" id="RU361236"/>
    </source>
</evidence>
<dbReference type="Gene3D" id="1.20.90.10">
    <property type="entry name" value="Phospholipase A2 domain"/>
    <property type="match status" value="1"/>
</dbReference>
<dbReference type="InterPro" id="IPR033113">
    <property type="entry name" value="PLA2_histidine"/>
</dbReference>
<dbReference type="Ensembl" id="ENSNPET00000014227.1">
    <property type="protein sequence ID" value="ENSNPEP00000013890.1"/>
    <property type="gene ID" value="ENSNPEG00000010384.1"/>
</dbReference>
<feature type="signal peptide" evidence="7">
    <location>
        <begin position="1"/>
        <end position="23"/>
    </location>
</feature>
<keyword evidence="4" id="KW-0479">Metal-binding</keyword>
<comment type="subcellular location">
    <subcellularLocation>
        <location evidence="1 7">Secreted</location>
    </subcellularLocation>
</comment>
<evidence type="ECO:0000256" key="5">
    <source>
        <dbReference type="PIRSR" id="PIRSR601211-3"/>
    </source>
</evidence>
<evidence type="ECO:0000313" key="9">
    <source>
        <dbReference type="Ensembl" id="ENSNPEP00000013890.1"/>
    </source>
</evidence>
<dbReference type="InterPro" id="IPR016090">
    <property type="entry name" value="PLA2-like_dom"/>
</dbReference>
<evidence type="ECO:0000256" key="6">
    <source>
        <dbReference type="RuleBase" id="RU003654"/>
    </source>
</evidence>
<dbReference type="SUPFAM" id="SSF48619">
    <property type="entry name" value="Phospholipase A2, PLA2"/>
    <property type="match status" value="1"/>
</dbReference>
<dbReference type="InterPro" id="IPR001211">
    <property type="entry name" value="PLA2"/>
</dbReference>
<dbReference type="PRINTS" id="PR00389">
    <property type="entry name" value="PHPHLIPASEA2"/>
</dbReference>
<proteinExistence type="inferred from homology"/>
<evidence type="ECO:0000256" key="4">
    <source>
        <dbReference type="PIRSR" id="PIRSR601211-2"/>
    </source>
</evidence>
<keyword evidence="10" id="KW-1185">Reference proteome</keyword>
<dbReference type="GO" id="GO:0042130">
    <property type="term" value="P:negative regulation of T cell proliferation"/>
    <property type="evidence" value="ECO:0007669"/>
    <property type="project" value="TreeGrafter"/>
</dbReference>
<keyword evidence="3 5" id="KW-1015">Disulfide bond</keyword>
<dbReference type="CDD" id="cd00125">
    <property type="entry name" value="PLA2c"/>
    <property type="match status" value="1"/>
</dbReference>
<evidence type="ECO:0000313" key="10">
    <source>
        <dbReference type="Proteomes" id="UP000694420"/>
    </source>
</evidence>
<dbReference type="SMART" id="SM00085">
    <property type="entry name" value="PA2c"/>
    <property type="match status" value="1"/>
</dbReference>
<organism evidence="9 10">
    <name type="scientific">Nothoprocta perdicaria</name>
    <name type="common">Chilean tinamou</name>
    <name type="synonym">Crypturus perdicarius</name>
    <dbReference type="NCBI Taxonomy" id="30464"/>
    <lineage>
        <taxon>Eukaryota</taxon>
        <taxon>Metazoa</taxon>
        <taxon>Chordata</taxon>
        <taxon>Craniata</taxon>
        <taxon>Vertebrata</taxon>
        <taxon>Euteleostomi</taxon>
        <taxon>Archelosauria</taxon>
        <taxon>Archosauria</taxon>
        <taxon>Dinosauria</taxon>
        <taxon>Saurischia</taxon>
        <taxon>Theropoda</taxon>
        <taxon>Coelurosauria</taxon>
        <taxon>Aves</taxon>
        <taxon>Palaeognathae</taxon>
        <taxon>Tinamiformes</taxon>
        <taxon>Tinamidae</taxon>
        <taxon>Nothoprocta</taxon>
    </lineage>
</organism>
<evidence type="ECO:0000256" key="1">
    <source>
        <dbReference type="ARBA" id="ARBA00004613"/>
    </source>
</evidence>
<feature type="binding site" evidence="4">
    <location>
        <position position="55"/>
    </location>
    <ligand>
        <name>Ca(2+)</name>
        <dbReference type="ChEBI" id="CHEBI:29108"/>
    </ligand>
</feature>
<dbReference type="GO" id="GO:0005543">
    <property type="term" value="F:phospholipid binding"/>
    <property type="evidence" value="ECO:0007669"/>
    <property type="project" value="TreeGrafter"/>
</dbReference>
<comment type="cofactor">
    <cofactor evidence="4">
        <name>Ca(2+)</name>
        <dbReference type="ChEBI" id="CHEBI:29108"/>
    </cofactor>
    <text evidence="4">Binds 1 Ca(2+) ion per subunit.</text>
</comment>
<evidence type="ECO:0000256" key="2">
    <source>
        <dbReference type="ARBA" id="ARBA00022525"/>
    </source>
</evidence>
<dbReference type="PROSITE" id="PS00118">
    <property type="entry name" value="PA2_HIS"/>
    <property type="match status" value="1"/>
</dbReference>
<comment type="similarity">
    <text evidence="6">Belongs to the phospholipase A2 family.</text>
</comment>
<evidence type="ECO:0000259" key="8">
    <source>
        <dbReference type="SMART" id="SM00085"/>
    </source>
</evidence>
<protein>
    <recommendedName>
        <fullName evidence="7">Phospholipase A2</fullName>
        <ecNumber evidence="7">3.1.1.4</ecNumber>
    </recommendedName>
</protein>
<accession>A0A8C6ZKY2</accession>
<feature type="binding site" evidence="4">
    <location>
        <position position="74"/>
    </location>
    <ligand>
        <name>Ca(2+)</name>
        <dbReference type="ChEBI" id="CHEBI:29108"/>
    </ligand>
</feature>
<dbReference type="GO" id="GO:0016042">
    <property type="term" value="P:lipid catabolic process"/>
    <property type="evidence" value="ECO:0007669"/>
    <property type="project" value="InterPro"/>
</dbReference>
<feature type="domain" description="Phospholipase A2-like central" evidence="8">
    <location>
        <begin position="27"/>
        <end position="132"/>
    </location>
</feature>
<keyword evidence="2 7" id="KW-0964">Secreted</keyword>
<dbReference type="GO" id="GO:0006644">
    <property type="term" value="P:phospholipid metabolic process"/>
    <property type="evidence" value="ECO:0007669"/>
    <property type="project" value="InterPro"/>
</dbReference>
<sequence length="176" mass="19637">MKNLLVFAVLLVCGKCLPWGVLAAHGSLWELQRMVTQATGHSALLHYGSYGCHCGWGGRGQPKDATDGCCQRHDSCYESLLRHGCQAKRQRYRYGCTSIKAECIVRFFTCQALYSSTRAALYYFYFHQTYCRTKALFCTIVQACSSPAPPVLKAKFCSFYVLKASDKQSTSLLLAA</sequence>
<dbReference type="PANTHER" id="PTHR11716">
    <property type="entry name" value="PHOSPHOLIPASE A2 FAMILY MEMBER"/>
    <property type="match status" value="1"/>
</dbReference>
<keyword evidence="4 7" id="KW-0106">Calcium</keyword>
<dbReference type="GO" id="GO:0050482">
    <property type="term" value="P:arachidonate secretion"/>
    <property type="evidence" value="ECO:0007669"/>
    <property type="project" value="InterPro"/>
</dbReference>
<dbReference type="Proteomes" id="UP000694420">
    <property type="component" value="Unplaced"/>
</dbReference>
<feature type="chain" id="PRO_5034451392" description="Phospholipase A2" evidence="7">
    <location>
        <begin position="24"/>
        <end position="176"/>
    </location>
</feature>
<dbReference type="PANTHER" id="PTHR11716:SF9">
    <property type="entry name" value="PHOSPHOLIPASE A2, MEMBRANE ASSOCIATED"/>
    <property type="match status" value="1"/>
</dbReference>
<name>A0A8C6ZKY2_NOTPE</name>
<evidence type="ECO:0000256" key="3">
    <source>
        <dbReference type="ARBA" id="ARBA00023157"/>
    </source>
</evidence>